<dbReference type="InterPro" id="IPR017853">
    <property type="entry name" value="GH"/>
</dbReference>
<dbReference type="InterPro" id="IPR028212">
    <property type="entry name" value="GHL6"/>
</dbReference>
<dbReference type="InterPro" id="IPR029062">
    <property type="entry name" value="Class_I_gatase-like"/>
</dbReference>
<dbReference type="EMBL" id="QMFB01000017">
    <property type="protein sequence ID" value="RAV17901.1"/>
    <property type="molecule type" value="Genomic_DNA"/>
</dbReference>
<protein>
    <recommendedName>
        <fullName evidence="1">Beta-galactosidase trimerisation domain-containing protein</fullName>
    </recommendedName>
</protein>
<dbReference type="Gene3D" id="3.40.50.880">
    <property type="match status" value="1"/>
</dbReference>
<dbReference type="GO" id="GO:0004565">
    <property type="term" value="F:beta-galactosidase activity"/>
    <property type="evidence" value="ECO:0007669"/>
    <property type="project" value="InterPro"/>
</dbReference>
<gene>
    <name evidence="2" type="ORF">DQG23_26195</name>
</gene>
<dbReference type="PANTHER" id="PTHR36447">
    <property type="entry name" value="BETA-GALACTOSIDASE GANA"/>
    <property type="match status" value="1"/>
</dbReference>
<evidence type="ECO:0000259" key="1">
    <source>
        <dbReference type="Pfam" id="PF08532"/>
    </source>
</evidence>
<evidence type="ECO:0000313" key="3">
    <source>
        <dbReference type="Proteomes" id="UP000250369"/>
    </source>
</evidence>
<dbReference type="OrthoDB" id="9780891at2"/>
<organism evidence="2 3">
    <name type="scientific">Paenibacillus contaminans</name>
    <dbReference type="NCBI Taxonomy" id="450362"/>
    <lineage>
        <taxon>Bacteria</taxon>
        <taxon>Bacillati</taxon>
        <taxon>Bacillota</taxon>
        <taxon>Bacilli</taxon>
        <taxon>Bacillales</taxon>
        <taxon>Paenibacillaceae</taxon>
        <taxon>Paenibacillus</taxon>
    </lineage>
</organism>
<dbReference type="RefSeq" id="WP_113033987.1">
    <property type="nucleotide sequence ID" value="NZ_QMFB01000017.1"/>
</dbReference>
<dbReference type="Pfam" id="PF14871">
    <property type="entry name" value="GHL6"/>
    <property type="match status" value="1"/>
</dbReference>
<dbReference type="InterPro" id="IPR003476">
    <property type="entry name" value="Glyco_hydro_42"/>
</dbReference>
<dbReference type="SUPFAM" id="SSF51445">
    <property type="entry name" value="(Trans)glycosidases"/>
    <property type="match status" value="1"/>
</dbReference>
<dbReference type="CDD" id="cd03143">
    <property type="entry name" value="A4_beta-galactosidase_middle_domain"/>
    <property type="match status" value="1"/>
</dbReference>
<reference evidence="2 3" key="1">
    <citation type="journal article" date="2009" name="Int. J. Syst. Evol. Microbiol.">
        <title>Paenibacillus contaminans sp. nov., isolated from a contaminated laboratory plate.</title>
        <authorList>
            <person name="Chou J.H."/>
            <person name="Lee J.H."/>
            <person name="Lin M.C."/>
            <person name="Chang P.S."/>
            <person name="Arun A.B."/>
            <person name="Young C.C."/>
            <person name="Chen W.M."/>
        </authorList>
    </citation>
    <scope>NUCLEOTIDE SEQUENCE [LARGE SCALE GENOMIC DNA]</scope>
    <source>
        <strain evidence="2 3">CKOBP-6</strain>
    </source>
</reference>
<dbReference type="Gene3D" id="3.20.20.80">
    <property type="entry name" value="Glycosidases"/>
    <property type="match status" value="1"/>
</dbReference>
<keyword evidence="3" id="KW-1185">Reference proteome</keyword>
<accession>A0A329MD49</accession>
<evidence type="ECO:0000313" key="2">
    <source>
        <dbReference type="EMBL" id="RAV17901.1"/>
    </source>
</evidence>
<dbReference type="PANTHER" id="PTHR36447:SF1">
    <property type="entry name" value="BETA-GALACTOSIDASE GANA"/>
    <property type="match status" value="1"/>
</dbReference>
<sequence length="709" mass="80408">MREDQDLKPIKPIKPAKPWYKTSFRRHLLDMHIPDWHPDFLAKLDAERYVELLEQARVDTAMVYTGSCLGICYWPTPYGHMHDGLQGRDFIGEMTERCREKDINVILYYNFWSKWAYDTHPEWRFVSAKGEGTADYLWQPGRYGVCCLNSPYRDFLIRQVEDLVSRYDAQGVWIDMIHWPYSVCYCGYCRKRYLEESGQELPRRVDWHDPDWIRLQRARERWIAEFAEAITAAVKTIRPDMSVGHQCASWTVGWQNGLTNAFFRQTDYTSGDFYGDALFQSFTCKALYHLTENKPFEFMTSRSPDLTHHTTMKSPELLRAHAYAALSNHSAFLVIDAIDPAGTMDPSVYEAIGGVYRELEPYAPYFRPDAESCQDVAIYMNFESEIELADNGKSVMETQIEKSFMKNAMNAAKGLIEHHIPYGVITRKNLGELSRYQVLVLPNLAMMDEEEAEAIRQFVRAGGSLYASKGSSLIDKEGNRRTNFMLADVFGADAFSETGETVTYAAPVSEGDARFLRYSALTPLTLLGTQLKTEARPGSSVIAQLVLPYTRPDDASKCASAISNPPGKETGHPSIVENEYGAGKCLYAAGNLEAVDSGEHRAVFAGLIRSLAARPFSFEAEAPKSVELTLFHDADEERYLLHLLNFQKELPNIPVYRTPVKVRMNGRVPSGVKLASPQQPLTFTVDGDCIKFEVPKLETYALCVISYAK</sequence>
<dbReference type="InterPro" id="IPR013738">
    <property type="entry name" value="Beta_galactosidase_Trimer"/>
</dbReference>
<name>A0A329MD49_9BACL</name>
<dbReference type="Proteomes" id="UP000250369">
    <property type="component" value="Unassembled WGS sequence"/>
</dbReference>
<dbReference type="GO" id="GO:0005975">
    <property type="term" value="P:carbohydrate metabolic process"/>
    <property type="evidence" value="ECO:0007669"/>
    <property type="project" value="InterPro"/>
</dbReference>
<proteinExistence type="predicted"/>
<dbReference type="AlphaFoldDB" id="A0A329MD49"/>
<dbReference type="SUPFAM" id="SSF52317">
    <property type="entry name" value="Class I glutamine amidotransferase-like"/>
    <property type="match status" value="1"/>
</dbReference>
<comment type="caution">
    <text evidence="2">The sequence shown here is derived from an EMBL/GenBank/DDBJ whole genome shotgun (WGS) entry which is preliminary data.</text>
</comment>
<dbReference type="Pfam" id="PF08532">
    <property type="entry name" value="Glyco_hydro_42M"/>
    <property type="match status" value="1"/>
</dbReference>
<feature type="domain" description="Beta-galactosidase trimerisation" evidence="1">
    <location>
        <begin position="413"/>
        <end position="481"/>
    </location>
</feature>